<comment type="caution">
    <text evidence="10">The sequence shown here is derived from an EMBL/GenBank/DDBJ whole genome shotgun (WGS) entry which is preliminary data.</text>
</comment>
<comment type="similarity">
    <text evidence="2">Belongs to the MGMT family.</text>
</comment>
<evidence type="ECO:0000313" key="10">
    <source>
        <dbReference type="EMBL" id="OGI43689.1"/>
    </source>
</evidence>
<evidence type="ECO:0000256" key="4">
    <source>
        <dbReference type="ARBA" id="ARBA00022603"/>
    </source>
</evidence>
<evidence type="ECO:0000256" key="5">
    <source>
        <dbReference type="ARBA" id="ARBA00022679"/>
    </source>
</evidence>
<evidence type="ECO:0000256" key="2">
    <source>
        <dbReference type="ARBA" id="ARBA00008711"/>
    </source>
</evidence>
<dbReference type="SUPFAM" id="SSF53155">
    <property type="entry name" value="Methylated DNA-protein cysteine methyltransferase domain"/>
    <property type="match status" value="1"/>
</dbReference>
<dbReference type="EC" id="2.1.1.63" evidence="3"/>
<keyword evidence="5" id="KW-0808">Transferase</keyword>
<dbReference type="GO" id="GO:0003908">
    <property type="term" value="F:methylated-DNA-[protein]-cysteine S-methyltransferase activity"/>
    <property type="evidence" value="ECO:0007669"/>
    <property type="project" value="UniProtKB-EC"/>
</dbReference>
<evidence type="ECO:0000256" key="6">
    <source>
        <dbReference type="ARBA" id="ARBA00022763"/>
    </source>
</evidence>
<dbReference type="NCBIfam" id="TIGR00589">
    <property type="entry name" value="ogt"/>
    <property type="match status" value="1"/>
</dbReference>
<dbReference type="FunFam" id="1.10.10.10:FF:000214">
    <property type="entry name" value="Methylated-DNA--protein-cysteine methyltransferase"/>
    <property type="match status" value="1"/>
</dbReference>
<evidence type="ECO:0000256" key="7">
    <source>
        <dbReference type="ARBA" id="ARBA00023204"/>
    </source>
</evidence>
<evidence type="ECO:0000256" key="8">
    <source>
        <dbReference type="ARBA" id="ARBA00049348"/>
    </source>
</evidence>
<dbReference type="InterPro" id="IPR001497">
    <property type="entry name" value="MethylDNA_cys_MeTrfase_AS"/>
</dbReference>
<feature type="domain" description="Methylated-DNA-[protein]-cysteine S-methyltransferase DNA binding" evidence="9">
    <location>
        <begin position="76"/>
        <end position="157"/>
    </location>
</feature>
<dbReference type="InterPro" id="IPR036388">
    <property type="entry name" value="WH-like_DNA-bd_sf"/>
</dbReference>
<sequence length="159" mass="17397">MAGRKGNDYAVIAAPIGRLGVTIRDGRLVDIAFLGARVRPRAPATGRGRRVCNRINAYFSNPRITFDLPLDLGGTPYQRRVWRALRRIPPGAALSYGALARRLRSSPRAVGGACRANPVPIVVPCHRVVAATGIGGFMGRRAGPALRRKQWLLEHERTR</sequence>
<keyword evidence="4" id="KW-0489">Methyltransferase</keyword>
<dbReference type="CDD" id="cd06445">
    <property type="entry name" value="ATase"/>
    <property type="match status" value="1"/>
</dbReference>
<comment type="catalytic activity">
    <reaction evidence="1">
        <text>a 4-O-methyl-thymidine in DNA + L-cysteinyl-[protein] = a thymidine in DNA + S-methyl-L-cysteinyl-[protein]</text>
        <dbReference type="Rhea" id="RHEA:53428"/>
        <dbReference type="Rhea" id="RHEA-COMP:10131"/>
        <dbReference type="Rhea" id="RHEA-COMP:10132"/>
        <dbReference type="Rhea" id="RHEA-COMP:13555"/>
        <dbReference type="Rhea" id="RHEA-COMP:13556"/>
        <dbReference type="ChEBI" id="CHEBI:29950"/>
        <dbReference type="ChEBI" id="CHEBI:82612"/>
        <dbReference type="ChEBI" id="CHEBI:137386"/>
        <dbReference type="ChEBI" id="CHEBI:137387"/>
        <dbReference type="EC" id="2.1.1.63"/>
    </reaction>
</comment>
<dbReference type="AlphaFoldDB" id="A0A1F6TF39"/>
<dbReference type="Pfam" id="PF01035">
    <property type="entry name" value="DNA_binding_1"/>
    <property type="match status" value="1"/>
</dbReference>
<dbReference type="Gene3D" id="3.30.160.70">
    <property type="entry name" value="Methylated DNA-protein cysteine methyltransferase domain"/>
    <property type="match status" value="1"/>
</dbReference>
<accession>A0A1F6TF39</accession>
<comment type="catalytic activity">
    <reaction evidence="8">
        <text>a 6-O-methyl-2'-deoxyguanosine in DNA + L-cysteinyl-[protein] = S-methyl-L-cysteinyl-[protein] + a 2'-deoxyguanosine in DNA</text>
        <dbReference type="Rhea" id="RHEA:24000"/>
        <dbReference type="Rhea" id="RHEA-COMP:10131"/>
        <dbReference type="Rhea" id="RHEA-COMP:10132"/>
        <dbReference type="Rhea" id="RHEA-COMP:11367"/>
        <dbReference type="Rhea" id="RHEA-COMP:11368"/>
        <dbReference type="ChEBI" id="CHEBI:29950"/>
        <dbReference type="ChEBI" id="CHEBI:82612"/>
        <dbReference type="ChEBI" id="CHEBI:85445"/>
        <dbReference type="ChEBI" id="CHEBI:85448"/>
        <dbReference type="EC" id="2.1.1.63"/>
    </reaction>
</comment>
<dbReference type="PROSITE" id="PS00374">
    <property type="entry name" value="MGMT"/>
    <property type="match status" value="1"/>
</dbReference>
<name>A0A1F6TF39_9PROT</name>
<dbReference type="PANTHER" id="PTHR10815">
    <property type="entry name" value="METHYLATED-DNA--PROTEIN-CYSTEINE METHYLTRANSFERASE"/>
    <property type="match status" value="1"/>
</dbReference>
<dbReference type="STRING" id="1817764.A2637_06680"/>
<evidence type="ECO:0000313" key="11">
    <source>
        <dbReference type="Proteomes" id="UP000179360"/>
    </source>
</evidence>
<protein>
    <recommendedName>
        <fullName evidence="3">methylated-DNA--[protein]-cysteine S-methyltransferase</fullName>
        <ecNumber evidence="3">2.1.1.63</ecNumber>
    </recommendedName>
</protein>
<reference evidence="10 11" key="1">
    <citation type="journal article" date="2016" name="Nat. Commun.">
        <title>Thousands of microbial genomes shed light on interconnected biogeochemical processes in an aquifer system.</title>
        <authorList>
            <person name="Anantharaman K."/>
            <person name="Brown C.T."/>
            <person name="Hug L.A."/>
            <person name="Sharon I."/>
            <person name="Castelle C.J."/>
            <person name="Probst A.J."/>
            <person name="Thomas B.C."/>
            <person name="Singh A."/>
            <person name="Wilkins M.J."/>
            <person name="Karaoz U."/>
            <person name="Brodie E.L."/>
            <person name="Williams K.H."/>
            <person name="Hubbard S.S."/>
            <person name="Banfield J.F."/>
        </authorList>
    </citation>
    <scope>NUCLEOTIDE SEQUENCE [LARGE SCALE GENOMIC DNA]</scope>
</reference>
<dbReference type="Gene3D" id="1.10.10.10">
    <property type="entry name" value="Winged helix-like DNA-binding domain superfamily/Winged helix DNA-binding domain"/>
    <property type="match status" value="1"/>
</dbReference>
<dbReference type="Proteomes" id="UP000179360">
    <property type="component" value="Unassembled WGS sequence"/>
</dbReference>
<dbReference type="SUPFAM" id="SSF46767">
    <property type="entry name" value="Methylated DNA-protein cysteine methyltransferase, C-terminal domain"/>
    <property type="match status" value="1"/>
</dbReference>
<dbReference type="PANTHER" id="PTHR10815:SF13">
    <property type="entry name" value="METHYLATED-DNA--PROTEIN-CYSTEINE METHYLTRANSFERASE"/>
    <property type="match status" value="1"/>
</dbReference>
<dbReference type="InterPro" id="IPR036631">
    <property type="entry name" value="MGMT_N_sf"/>
</dbReference>
<dbReference type="InterPro" id="IPR014048">
    <property type="entry name" value="MethylDNA_cys_MeTrfase_DNA-bd"/>
</dbReference>
<dbReference type="GO" id="GO:0032259">
    <property type="term" value="P:methylation"/>
    <property type="evidence" value="ECO:0007669"/>
    <property type="project" value="UniProtKB-KW"/>
</dbReference>
<dbReference type="GO" id="GO:0006281">
    <property type="term" value="P:DNA repair"/>
    <property type="evidence" value="ECO:0007669"/>
    <property type="project" value="UniProtKB-KW"/>
</dbReference>
<proteinExistence type="inferred from homology"/>
<evidence type="ECO:0000256" key="1">
    <source>
        <dbReference type="ARBA" id="ARBA00001286"/>
    </source>
</evidence>
<evidence type="ECO:0000259" key="9">
    <source>
        <dbReference type="Pfam" id="PF01035"/>
    </source>
</evidence>
<dbReference type="InterPro" id="IPR036217">
    <property type="entry name" value="MethylDNA_cys_MeTrfase_DNAb"/>
</dbReference>
<keyword evidence="6" id="KW-0227">DNA damage</keyword>
<dbReference type="EMBL" id="MFSY01000135">
    <property type="protein sequence ID" value="OGI43689.1"/>
    <property type="molecule type" value="Genomic_DNA"/>
</dbReference>
<organism evidence="10 11">
    <name type="scientific">Candidatus Muproteobacteria bacterium RIFCSPHIGHO2_01_FULL_65_16</name>
    <dbReference type="NCBI Taxonomy" id="1817764"/>
    <lineage>
        <taxon>Bacteria</taxon>
        <taxon>Pseudomonadati</taxon>
        <taxon>Pseudomonadota</taxon>
        <taxon>Candidatus Muproteobacteria</taxon>
    </lineage>
</organism>
<gene>
    <name evidence="10" type="ORF">A2637_06680</name>
</gene>
<keyword evidence="7" id="KW-0234">DNA repair</keyword>
<evidence type="ECO:0000256" key="3">
    <source>
        <dbReference type="ARBA" id="ARBA00011918"/>
    </source>
</evidence>